<protein>
    <recommendedName>
        <fullName evidence="2">DUF6534 domain-containing protein</fullName>
    </recommendedName>
</protein>
<keyword evidence="1" id="KW-0812">Transmembrane</keyword>
<feature type="transmembrane region" description="Helical" evidence="1">
    <location>
        <begin position="125"/>
        <end position="149"/>
    </location>
</feature>
<dbReference type="PANTHER" id="PTHR40465:SF1">
    <property type="entry name" value="DUF6534 DOMAIN-CONTAINING PROTEIN"/>
    <property type="match status" value="1"/>
</dbReference>
<reference evidence="3" key="1">
    <citation type="submission" date="2020-05" db="EMBL/GenBank/DDBJ databases">
        <title>Mycena genomes resolve the evolution of fungal bioluminescence.</title>
        <authorList>
            <person name="Tsai I.J."/>
        </authorList>
    </citation>
    <scope>NUCLEOTIDE SEQUENCE</scope>
    <source>
        <strain evidence="3">110903Hualien_Pintung</strain>
    </source>
</reference>
<feature type="transmembrane region" description="Helical" evidence="1">
    <location>
        <begin position="208"/>
        <end position="228"/>
    </location>
</feature>
<sequence length="335" mass="37513">MSAALEAFNPNPTLGALLIGVLGGCVLYGVSTMQVYMYYQRFPDDHRIMKFFVMFIWIAEGTHVGAIANTLYTLCIIDYGHPERLLERPPREEPLVAPTQVRAAHLPAVQLFFSYRILILSRSRIIPYLMTVISLIRFALGTSLFAVGLNVTSVTEFGTKWQWLGIAMWGLSAVEDMTITSTLVYLLMIQRKNVHRSTTAFLDKIIMWSIETGLLTSSFSLTTVILYHTMPNNYIWVAFSTLEARMFANSLYASLNSRATLRDMQGTSRNLNFSASGLNTTRSISFFKPFSAASKARKVANPEDTITVDVQVTSDRDSLQNLNSQKVPGIEMDAT</sequence>
<dbReference type="PANTHER" id="PTHR40465">
    <property type="entry name" value="CHROMOSOME 1, WHOLE GENOME SHOTGUN SEQUENCE"/>
    <property type="match status" value="1"/>
</dbReference>
<evidence type="ECO:0000313" key="4">
    <source>
        <dbReference type="Proteomes" id="UP000613580"/>
    </source>
</evidence>
<dbReference type="InterPro" id="IPR045339">
    <property type="entry name" value="DUF6534"/>
</dbReference>
<accession>A0A8H6VUD6</accession>
<keyword evidence="1" id="KW-0472">Membrane</keyword>
<keyword evidence="4" id="KW-1185">Reference proteome</keyword>
<dbReference type="Pfam" id="PF20152">
    <property type="entry name" value="DUF6534"/>
    <property type="match status" value="1"/>
</dbReference>
<feature type="domain" description="DUF6534" evidence="2">
    <location>
        <begin position="172"/>
        <end position="259"/>
    </location>
</feature>
<proteinExistence type="predicted"/>
<comment type="caution">
    <text evidence="3">The sequence shown here is derived from an EMBL/GenBank/DDBJ whole genome shotgun (WGS) entry which is preliminary data.</text>
</comment>
<feature type="transmembrane region" description="Helical" evidence="1">
    <location>
        <begin position="14"/>
        <end position="39"/>
    </location>
</feature>
<evidence type="ECO:0000259" key="2">
    <source>
        <dbReference type="Pfam" id="PF20152"/>
    </source>
</evidence>
<feature type="transmembrane region" description="Helical" evidence="1">
    <location>
        <begin position="51"/>
        <end position="79"/>
    </location>
</feature>
<evidence type="ECO:0000313" key="3">
    <source>
        <dbReference type="EMBL" id="KAF7290418.1"/>
    </source>
</evidence>
<gene>
    <name evidence="3" type="ORF">HMN09_01299900</name>
</gene>
<evidence type="ECO:0000256" key="1">
    <source>
        <dbReference type="SAM" id="Phobius"/>
    </source>
</evidence>
<keyword evidence="1" id="KW-1133">Transmembrane helix</keyword>
<feature type="transmembrane region" description="Helical" evidence="1">
    <location>
        <begin position="99"/>
        <end position="118"/>
    </location>
</feature>
<dbReference type="OrthoDB" id="2535105at2759"/>
<dbReference type="Proteomes" id="UP000613580">
    <property type="component" value="Unassembled WGS sequence"/>
</dbReference>
<name>A0A8H6VUD6_MYCCL</name>
<dbReference type="EMBL" id="JACAZE010000026">
    <property type="protein sequence ID" value="KAF7290418.1"/>
    <property type="molecule type" value="Genomic_DNA"/>
</dbReference>
<feature type="transmembrane region" description="Helical" evidence="1">
    <location>
        <begin position="161"/>
        <end position="187"/>
    </location>
</feature>
<dbReference type="AlphaFoldDB" id="A0A8H6VUD6"/>
<organism evidence="3 4">
    <name type="scientific">Mycena chlorophos</name>
    <name type="common">Agaric fungus</name>
    <name type="synonym">Agaricus chlorophos</name>
    <dbReference type="NCBI Taxonomy" id="658473"/>
    <lineage>
        <taxon>Eukaryota</taxon>
        <taxon>Fungi</taxon>
        <taxon>Dikarya</taxon>
        <taxon>Basidiomycota</taxon>
        <taxon>Agaricomycotina</taxon>
        <taxon>Agaricomycetes</taxon>
        <taxon>Agaricomycetidae</taxon>
        <taxon>Agaricales</taxon>
        <taxon>Marasmiineae</taxon>
        <taxon>Mycenaceae</taxon>
        <taxon>Mycena</taxon>
    </lineage>
</organism>